<keyword evidence="3" id="KW-1185">Reference proteome</keyword>
<organism evidence="2 3">
    <name type="scientific">Streptomyces coeruleorubidus</name>
    <dbReference type="NCBI Taxonomy" id="116188"/>
    <lineage>
        <taxon>Bacteria</taxon>
        <taxon>Bacillati</taxon>
        <taxon>Actinomycetota</taxon>
        <taxon>Actinomycetes</taxon>
        <taxon>Kitasatosporales</taxon>
        <taxon>Streptomycetaceae</taxon>
        <taxon>Streptomyces</taxon>
    </lineage>
</organism>
<dbReference type="RefSeq" id="WP_193508082.1">
    <property type="nucleotide sequence ID" value="NZ_BMSO01000024.1"/>
</dbReference>
<evidence type="ECO:0000313" key="2">
    <source>
        <dbReference type="EMBL" id="WOT35602.1"/>
    </source>
</evidence>
<dbReference type="Pfam" id="PF03995">
    <property type="entry name" value="Inhibitor_I36"/>
    <property type="match status" value="1"/>
</dbReference>
<proteinExistence type="predicted"/>
<feature type="signal peptide" evidence="1">
    <location>
        <begin position="1"/>
        <end position="28"/>
    </location>
</feature>
<protein>
    <submittedName>
        <fullName evidence="2">Peptidase inhibitor family I36 protein</fullName>
    </submittedName>
</protein>
<sequence>MSMLKKSLTTVAVVGALLTGVFATPAAAADPKTCPKGKVCGWSGKNRTGTRTVLSVTPGCDTFTGARSVSNQTSYRIEFWHITPGTGCGVGKKLITLKPRTYSDDTGGTVTGIAVYGG</sequence>
<dbReference type="EMBL" id="CP137524">
    <property type="protein sequence ID" value="WOT35602.1"/>
    <property type="molecule type" value="Genomic_DNA"/>
</dbReference>
<feature type="chain" id="PRO_5045859697" evidence="1">
    <location>
        <begin position="29"/>
        <end position="118"/>
    </location>
</feature>
<reference evidence="2 3" key="1">
    <citation type="journal article" date="2021" name="J. Microbiol. Biotechnol.">
        <title>An Efficient Markerless Deletion System Suitable for the Industrial Strains of Streptomyces.</title>
        <authorList>
            <person name="Dong J."/>
            <person name="Wei J."/>
            <person name="Li H."/>
            <person name="Zhao S."/>
            <person name="Guan W."/>
        </authorList>
    </citation>
    <scope>NUCLEOTIDE SEQUENCE [LARGE SCALE GENOMIC DNA]</scope>
    <source>
        <strain evidence="2 3">CICC 11043</strain>
    </source>
</reference>
<evidence type="ECO:0000313" key="3">
    <source>
        <dbReference type="Proteomes" id="UP001305002"/>
    </source>
</evidence>
<gene>
    <name evidence="2" type="ORF">R5U08_16325</name>
</gene>
<name>A0ABZ0KCU0_STRC4</name>
<accession>A0ABZ0KCU0</accession>
<reference evidence="2 3" key="2">
    <citation type="journal article" date="2024" name="Microb. Biotechnol.">
        <title>The involvement of multiple ABC transporters in daunorubicin efflux in Streptomyces coeruleorubidus.</title>
        <authorList>
            <person name="Dong J."/>
            <person name="Ning J."/>
            <person name="Tian Y."/>
            <person name="Li H."/>
            <person name="Chen H."/>
            <person name="Guan W."/>
        </authorList>
    </citation>
    <scope>NUCLEOTIDE SEQUENCE [LARGE SCALE GENOMIC DNA]</scope>
    <source>
        <strain evidence="2 3">CICC 11043</strain>
    </source>
</reference>
<keyword evidence="1" id="KW-0732">Signal</keyword>
<evidence type="ECO:0000256" key="1">
    <source>
        <dbReference type="SAM" id="SignalP"/>
    </source>
</evidence>
<dbReference type="Proteomes" id="UP001305002">
    <property type="component" value="Chromosome"/>
</dbReference>